<proteinExistence type="inferred from homology"/>
<evidence type="ECO:0000256" key="9">
    <source>
        <dbReference type="ARBA" id="ARBA00023277"/>
    </source>
</evidence>
<dbReference type="KEGG" id="dsa:Desal_2033"/>
<reference evidence="12 13" key="1">
    <citation type="submission" date="2009-06" db="EMBL/GenBank/DDBJ databases">
        <title>Complete sequence of Desulfovibrio salexigens DSM 2638.</title>
        <authorList>
            <consortium name="US DOE Joint Genome Institute"/>
            <person name="Lucas S."/>
            <person name="Copeland A."/>
            <person name="Lapidus A."/>
            <person name="Glavina del Rio T."/>
            <person name="Tice H."/>
            <person name="Bruce D."/>
            <person name="Goodwin L."/>
            <person name="Pitluck S."/>
            <person name="Munk A.C."/>
            <person name="Brettin T."/>
            <person name="Detter J.C."/>
            <person name="Han C."/>
            <person name="Tapia R."/>
            <person name="Larimer F."/>
            <person name="Land M."/>
            <person name="Hauser L."/>
            <person name="Kyrpides N."/>
            <person name="Anderson I."/>
            <person name="Wall J.D."/>
            <person name="Arkin A.P."/>
            <person name="Dehal P."/>
            <person name="Chivian D."/>
            <person name="Giles B."/>
            <person name="Hazen T.C."/>
        </authorList>
    </citation>
    <scope>NUCLEOTIDE SEQUENCE [LARGE SCALE GENOMIC DNA]</scope>
    <source>
        <strain evidence="13">ATCC 14822 / DSM 2638 / NCIMB 8403 / VKM B-1763</strain>
    </source>
</reference>
<gene>
    <name evidence="12" type="ordered locus">Desal_2033</name>
</gene>
<dbReference type="eggNOG" id="COG1087">
    <property type="taxonomic scope" value="Bacteria"/>
</dbReference>
<dbReference type="Proteomes" id="UP000002601">
    <property type="component" value="Chromosome"/>
</dbReference>
<dbReference type="PANTHER" id="PTHR43725:SF53">
    <property type="entry name" value="UDP-ARABINOSE 4-EPIMERASE 1"/>
    <property type="match status" value="1"/>
</dbReference>
<dbReference type="PANTHER" id="PTHR43725">
    <property type="entry name" value="UDP-GLUCOSE 4-EPIMERASE"/>
    <property type="match status" value="1"/>
</dbReference>
<dbReference type="SUPFAM" id="SSF51735">
    <property type="entry name" value="NAD(P)-binding Rossmann-fold domains"/>
    <property type="match status" value="1"/>
</dbReference>
<organism evidence="12 13">
    <name type="scientific">Maridesulfovibrio salexigens (strain ATCC 14822 / DSM 2638 / NCIMB 8403 / VKM B-1763)</name>
    <name type="common">Desulfovibrio salexigens</name>
    <dbReference type="NCBI Taxonomy" id="526222"/>
    <lineage>
        <taxon>Bacteria</taxon>
        <taxon>Pseudomonadati</taxon>
        <taxon>Thermodesulfobacteriota</taxon>
        <taxon>Desulfovibrionia</taxon>
        <taxon>Desulfovibrionales</taxon>
        <taxon>Desulfovibrionaceae</taxon>
        <taxon>Maridesulfovibrio</taxon>
    </lineage>
</organism>
<comment type="cofactor">
    <cofactor evidence="2 10">
        <name>NAD(+)</name>
        <dbReference type="ChEBI" id="CHEBI:57540"/>
    </cofactor>
</comment>
<evidence type="ECO:0000256" key="3">
    <source>
        <dbReference type="ARBA" id="ARBA00004947"/>
    </source>
</evidence>
<dbReference type="GO" id="GO:0003978">
    <property type="term" value="F:UDP-glucose 4-epimerase activity"/>
    <property type="evidence" value="ECO:0007669"/>
    <property type="project" value="UniProtKB-UniRule"/>
</dbReference>
<comment type="catalytic activity">
    <reaction evidence="1 10">
        <text>UDP-alpha-D-glucose = UDP-alpha-D-galactose</text>
        <dbReference type="Rhea" id="RHEA:22168"/>
        <dbReference type="ChEBI" id="CHEBI:58885"/>
        <dbReference type="ChEBI" id="CHEBI:66914"/>
        <dbReference type="EC" id="5.1.3.2"/>
    </reaction>
</comment>
<keyword evidence="8 10" id="KW-0413">Isomerase</keyword>
<dbReference type="Gene3D" id="3.40.50.720">
    <property type="entry name" value="NAD(P)-binding Rossmann-like Domain"/>
    <property type="match status" value="1"/>
</dbReference>
<dbReference type="NCBIfam" id="TIGR01179">
    <property type="entry name" value="galE"/>
    <property type="match status" value="1"/>
</dbReference>
<evidence type="ECO:0000313" key="13">
    <source>
        <dbReference type="Proteomes" id="UP000002601"/>
    </source>
</evidence>
<protein>
    <recommendedName>
        <fullName evidence="6 10">UDP-glucose 4-epimerase</fullName>
        <ecNumber evidence="5 10">5.1.3.2</ecNumber>
    </recommendedName>
</protein>
<dbReference type="UniPathway" id="UPA00214"/>
<keyword evidence="13" id="KW-1185">Reference proteome</keyword>
<evidence type="ECO:0000256" key="10">
    <source>
        <dbReference type="RuleBase" id="RU366046"/>
    </source>
</evidence>
<dbReference type="InterPro" id="IPR036291">
    <property type="entry name" value="NAD(P)-bd_dom_sf"/>
</dbReference>
<dbReference type="InterPro" id="IPR005886">
    <property type="entry name" value="UDP_G4E"/>
</dbReference>
<evidence type="ECO:0000256" key="4">
    <source>
        <dbReference type="ARBA" id="ARBA00007637"/>
    </source>
</evidence>
<comment type="subunit">
    <text evidence="10">Homodimer.</text>
</comment>
<comment type="pathway">
    <text evidence="3 10">Carbohydrate metabolism; galactose metabolism.</text>
</comment>
<dbReference type="Pfam" id="PF01370">
    <property type="entry name" value="Epimerase"/>
    <property type="match status" value="1"/>
</dbReference>
<keyword evidence="9 10" id="KW-0119">Carbohydrate metabolism</keyword>
<evidence type="ECO:0000256" key="8">
    <source>
        <dbReference type="ARBA" id="ARBA00023235"/>
    </source>
</evidence>
<dbReference type="OrthoDB" id="9801785at2"/>
<evidence type="ECO:0000256" key="7">
    <source>
        <dbReference type="ARBA" id="ARBA00023027"/>
    </source>
</evidence>
<dbReference type="EMBL" id="CP001649">
    <property type="protein sequence ID" value="ACS80093.1"/>
    <property type="molecule type" value="Genomic_DNA"/>
</dbReference>
<dbReference type="GO" id="GO:0006012">
    <property type="term" value="P:galactose metabolic process"/>
    <property type="evidence" value="ECO:0007669"/>
    <property type="project" value="UniProtKB-UniPathway"/>
</dbReference>
<evidence type="ECO:0000256" key="1">
    <source>
        <dbReference type="ARBA" id="ARBA00000083"/>
    </source>
</evidence>
<feature type="domain" description="NAD-dependent epimerase/dehydratase" evidence="11">
    <location>
        <begin position="8"/>
        <end position="255"/>
    </location>
</feature>
<dbReference type="CDD" id="cd05247">
    <property type="entry name" value="UDP_G4E_1_SDR_e"/>
    <property type="match status" value="1"/>
</dbReference>
<evidence type="ECO:0000256" key="6">
    <source>
        <dbReference type="ARBA" id="ARBA00018569"/>
    </source>
</evidence>
<dbReference type="Gene3D" id="3.90.25.10">
    <property type="entry name" value="UDP-galactose 4-epimerase, domain 1"/>
    <property type="match status" value="1"/>
</dbReference>
<dbReference type="STRING" id="526222.Desal_2033"/>
<keyword evidence="7 10" id="KW-0520">NAD</keyword>
<evidence type="ECO:0000256" key="5">
    <source>
        <dbReference type="ARBA" id="ARBA00013189"/>
    </source>
</evidence>
<dbReference type="InterPro" id="IPR001509">
    <property type="entry name" value="Epimerase_deHydtase"/>
</dbReference>
<name>C6BVB8_MARSD</name>
<comment type="similarity">
    <text evidence="4 10">Belongs to the NAD(P)-dependent epimerase/dehydratase family.</text>
</comment>
<evidence type="ECO:0000256" key="2">
    <source>
        <dbReference type="ARBA" id="ARBA00001911"/>
    </source>
</evidence>
<dbReference type="EC" id="5.1.3.2" evidence="5 10"/>
<sequence length="328" mass="36257">MGNKLSLLVCGGAGYIGSHMTRMIAEAGHDVTVFDNLSTGHAEALKWGKFVQGDLRNPEDLAKLFAENSFDAVFHFSGLIVVSESVEKPFEYYDNNVTGTLNLLQAMRKHGVNKFVFSSTAAVYGEPVMEMITEDHPLKPLNPYGRTKLQVEEILQDYAVAYGLNSVCFRYFNAAGAHPDSTIGEAHSPETHLIPNILLSCIDEGRRLKIFGSDYPTPDGTCVRDYIHILDLCDAHLKAIGFMDSNKGAHSFNLGNGKGFSILDVIKSSSEVIGREIQFDYEPARAGDSPRLVADSSKAAKTLNWTPQYADLRDIIETAYRWHKNPAY</sequence>
<evidence type="ECO:0000259" key="11">
    <source>
        <dbReference type="Pfam" id="PF01370"/>
    </source>
</evidence>
<dbReference type="HOGENOM" id="CLU_007383_1_10_7"/>
<dbReference type="AlphaFoldDB" id="C6BVB8"/>
<evidence type="ECO:0000313" key="12">
    <source>
        <dbReference type="EMBL" id="ACS80093.1"/>
    </source>
</evidence>
<accession>C6BVB8</accession>
<dbReference type="RefSeq" id="WP_015851909.1">
    <property type="nucleotide sequence ID" value="NC_012881.1"/>
</dbReference>